<dbReference type="Proteomes" id="UP000008738">
    <property type="component" value="Chromosome"/>
</dbReference>
<dbReference type="EMBL" id="CP002669">
    <property type="protein sequence ID" value="AEC46076.1"/>
    <property type="molecule type" value="Genomic_DNA"/>
</dbReference>
<feature type="compositionally biased region" description="Low complexity" evidence="1">
    <location>
        <begin position="20"/>
        <end position="38"/>
    </location>
</feature>
<protein>
    <submittedName>
        <fullName evidence="2">Uncharacterized protein</fullName>
    </submittedName>
</protein>
<feature type="region of interest" description="Disordered" evidence="1">
    <location>
        <begin position="1"/>
        <end position="38"/>
    </location>
</feature>
<reference evidence="2 3" key="1">
    <citation type="journal article" date="2011" name="J. Bacteriol.">
        <title>Genome analysis of a Mycoplasma hyorhinis strain derived from a primary human melanoma cell line.</title>
        <authorList>
            <person name="Kornspan J.D."/>
            <person name="Lysnyansky I."/>
            <person name="Kahan T."/>
            <person name="Herrmann R."/>
            <person name="Rottem S."/>
            <person name="Nir-Paz R."/>
        </authorList>
    </citation>
    <scope>NUCLEOTIDE SEQUENCE [LARGE SCALE GENOMIC DNA]</scope>
    <source>
        <strain evidence="2 3">MCLD</strain>
    </source>
</reference>
<evidence type="ECO:0000256" key="1">
    <source>
        <dbReference type="SAM" id="MobiDB-lite"/>
    </source>
</evidence>
<proteinExistence type="predicted"/>
<organism evidence="2 3">
    <name type="scientific">Mesomycoplasma hyorhinis (strain MCLD)</name>
    <name type="common">Mycoplasma hyorhinis</name>
    <dbReference type="NCBI Taxonomy" id="936139"/>
    <lineage>
        <taxon>Bacteria</taxon>
        <taxon>Bacillati</taxon>
        <taxon>Mycoplasmatota</taxon>
        <taxon>Mycoplasmoidales</taxon>
        <taxon>Metamycoplasmataceae</taxon>
        <taxon>Mesomycoplasma</taxon>
    </lineage>
</organism>
<sequence>MADKNRPSTPHNNPNGAGYPSTTGNRSGTGRGNNNPRR</sequence>
<evidence type="ECO:0000313" key="3">
    <source>
        <dbReference type="Proteomes" id="UP000008738"/>
    </source>
</evidence>
<evidence type="ECO:0000313" key="2">
    <source>
        <dbReference type="EMBL" id="AEC46076.1"/>
    </source>
</evidence>
<name>A0ABM5M609_MESHM</name>
<gene>
    <name evidence="2" type="ordered locus">SRH_02635</name>
</gene>
<keyword evidence="3" id="KW-1185">Reference proteome</keyword>
<accession>A0ABM5M609</accession>